<name>K9VZG8_9CYAN</name>
<gene>
    <name evidence="1" type="ORF">Cri9333_2061</name>
</gene>
<dbReference type="PATRIC" id="fig|1173022.3.peg.2225"/>
<dbReference type="eggNOG" id="ENOG502ZV8T">
    <property type="taxonomic scope" value="Bacteria"/>
</dbReference>
<evidence type="ECO:0000313" key="2">
    <source>
        <dbReference type="Proteomes" id="UP000010472"/>
    </source>
</evidence>
<dbReference type="KEGG" id="cep:Cri9333_2061"/>
<organism evidence="1 2">
    <name type="scientific">Crinalium epipsammum PCC 9333</name>
    <dbReference type="NCBI Taxonomy" id="1173022"/>
    <lineage>
        <taxon>Bacteria</taxon>
        <taxon>Bacillati</taxon>
        <taxon>Cyanobacteriota</taxon>
        <taxon>Cyanophyceae</taxon>
        <taxon>Gomontiellales</taxon>
        <taxon>Gomontiellaceae</taxon>
        <taxon>Crinalium</taxon>
    </lineage>
</organism>
<dbReference type="EMBL" id="CP003620">
    <property type="protein sequence ID" value="AFZ12939.1"/>
    <property type="molecule type" value="Genomic_DNA"/>
</dbReference>
<evidence type="ECO:0000313" key="1">
    <source>
        <dbReference type="EMBL" id="AFZ12939.1"/>
    </source>
</evidence>
<protein>
    <submittedName>
        <fullName evidence="1">Uncharacterized protein</fullName>
    </submittedName>
</protein>
<keyword evidence="2" id="KW-1185">Reference proteome</keyword>
<dbReference type="AlphaFoldDB" id="K9VZG8"/>
<dbReference type="Proteomes" id="UP000010472">
    <property type="component" value="Chromosome"/>
</dbReference>
<dbReference type="RefSeq" id="WP_015203055.1">
    <property type="nucleotide sequence ID" value="NC_019753.1"/>
</dbReference>
<dbReference type="STRING" id="1173022.Cri9333_2061"/>
<accession>K9VZG8</accession>
<sequence length="256" mass="28248">MSQNGMNVSQLGQRQQLSKLGFMLTTTWLTLGAIPALSQSAPSACQAPRSGEYLVLVVSPTKQRQEQVRLALPRNSQTKVCRYVDDIVTRVGNLKSVTEANNLVRYMQDIVGLPAFVARIQTQVPRPVTTLPPVFVGIPARGNITTQPLIPINPPRQPQRTVAPNPGNFSPELLGYGFAVLVDYSNQPQLVNQVREFMGGNIGLASYGQRSYLLAVHTTNQREANSTWQRLSDRGLLAMLVDSRKVTLLRPQFTNP</sequence>
<proteinExistence type="predicted"/>
<dbReference type="HOGENOM" id="CLU_088554_0_0_3"/>
<reference evidence="1 2" key="1">
    <citation type="submission" date="2012-06" db="EMBL/GenBank/DDBJ databases">
        <title>Finished chromosome of genome of Crinalium epipsammum PCC 9333.</title>
        <authorList>
            <consortium name="US DOE Joint Genome Institute"/>
            <person name="Gugger M."/>
            <person name="Coursin T."/>
            <person name="Rippka R."/>
            <person name="Tandeau De Marsac N."/>
            <person name="Huntemann M."/>
            <person name="Wei C.-L."/>
            <person name="Han J."/>
            <person name="Detter J.C."/>
            <person name="Han C."/>
            <person name="Tapia R."/>
            <person name="Davenport K."/>
            <person name="Daligault H."/>
            <person name="Erkkila T."/>
            <person name="Gu W."/>
            <person name="Munk A.C.C."/>
            <person name="Teshima H."/>
            <person name="Xu Y."/>
            <person name="Chain P."/>
            <person name="Chen A."/>
            <person name="Krypides N."/>
            <person name="Mavromatis K."/>
            <person name="Markowitz V."/>
            <person name="Szeto E."/>
            <person name="Ivanova N."/>
            <person name="Mikhailova N."/>
            <person name="Ovchinnikova G."/>
            <person name="Pagani I."/>
            <person name="Pati A."/>
            <person name="Goodwin L."/>
            <person name="Peters L."/>
            <person name="Pitluck S."/>
            <person name="Woyke T."/>
            <person name="Kerfeld C."/>
        </authorList>
    </citation>
    <scope>NUCLEOTIDE SEQUENCE [LARGE SCALE GENOMIC DNA]</scope>
    <source>
        <strain evidence="1 2">PCC 9333</strain>
    </source>
</reference>